<dbReference type="GO" id="GO:0005524">
    <property type="term" value="F:ATP binding"/>
    <property type="evidence" value="ECO:0007669"/>
    <property type="project" value="InterPro"/>
</dbReference>
<dbReference type="SMART" id="SM00220">
    <property type="entry name" value="S_TKc"/>
    <property type="match status" value="1"/>
</dbReference>
<dbReference type="EMBL" id="JARIHO010000036">
    <property type="protein sequence ID" value="KAJ7331006.1"/>
    <property type="molecule type" value="Genomic_DNA"/>
</dbReference>
<proteinExistence type="predicted"/>
<keyword evidence="3" id="KW-1185">Reference proteome</keyword>
<dbReference type="InterPro" id="IPR000719">
    <property type="entry name" value="Prot_kinase_dom"/>
</dbReference>
<dbReference type="InterPro" id="IPR008271">
    <property type="entry name" value="Ser/Thr_kinase_AS"/>
</dbReference>
<keyword evidence="2" id="KW-0808">Transferase</keyword>
<dbReference type="InterPro" id="IPR051681">
    <property type="entry name" value="Ser/Thr_Kinases-Pseudokinases"/>
</dbReference>
<feature type="domain" description="Protein kinase" evidence="1">
    <location>
        <begin position="236"/>
        <end position="482"/>
    </location>
</feature>
<dbReference type="PANTHER" id="PTHR44329">
    <property type="entry name" value="SERINE/THREONINE-PROTEIN KINASE TNNI3K-RELATED"/>
    <property type="match status" value="1"/>
</dbReference>
<dbReference type="PANTHER" id="PTHR44329:SF214">
    <property type="entry name" value="PROTEIN KINASE DOMAIN-CONTAINING PROTEIN"/>
    <property type="match status" value="1"/>
</dbReference>
<reference evidence="2" key="1">
    <citation type="submission" date="2023-03" db="EMBL/GenBank/DDBJ databases">
        <title>Massive genome expansion in bonnet fungi (Mycena s.s.) driven by repeated elements and novel gene families across ecological guilds.</title>
        <authorList>
            <consortium name="Lawrence Berkeley National Laboratory"/>
            <person name="Harder C.B."/>
            <person name="Miyauchi S."/>
            <person name="Viragh M."/>
            <person name="Kuo A."/>
            <person name="Thoen E."/>
            <person name="Andreopoulos B."/>
            <person name="Lu D."/>
            <person name="Skrede I."/>
            <person name="Drula E."/>
            <person name="Henrissat B."/>
            <person name="Morin E."/>
            <person name="Kohler A."/>
            <person name="Barry K."/>
            <person name="LaButti K."/>
            <person name="Morin E."/>
            <person name="Salamov A."/>
            <person name="Lipzen A."/>
            <person name="Mereny Z."/>
            <person name="Hegedus B."/>
            <person name="Baldrian P."/>
            <person name="Stursova M."/>
            <person name="Weitz H."/>
            <person name="Taylor A."/>
            <person name="Grigoriev I.V."/>
            <person name="Nagy L.G."/>
            <person name="Martin F."/>
            <person name="Kauserud H."/>
        </authorList>
    </citation>
    <scope>NUCLEOTIDE SEQUENCE</scope>
    <source>
        <strain evidence="2">CBHHK002</strain>
    </source>
</reference>
<protein>
    <submittedName>
        <fullName evidence="2">Kinase-like domain-containing protein</fullName>
    </submittedName>
</protein>
<dbReference type="InterPro" id="IPR011009">
    <property type="entry name" value="Kinase-like_dom_sf"/>
</dbReference>
<gene>
    <name evidence="2" type="ORF">DFH08DRAFT_1084086</name>
</gene>
<dbReference type="AlphaFoldDB" id="A0AAD7EL80"/>
<dbReference type="PROSITE" id="PS50011">
    <property type="entry name" value="PROTEIN_KINASE_DOM"/>
    <property type="match status" value="1"/>
</dbReference>
<dbReference type="Pfam" id="PF07714">
    <property type="entry name" value="PK_Tyr_Ser-Thr"/>
    <property type="match status" value="1"/>
</dbReference>
<keyword evidence="2" id="KW-0418">Kinase</keyword>
<sequence>MDELVASFPFAKETMSSVVGRLRINFSGSCTAKFVERERVLQRRFEAELDHRRKIDKAWSELDEMEKCIDSAFHLGKLASPDIPDDLRERIQTAASVVWPVYDAAKAIPKKMQSPFKTTVSWVTEAHNQFLKWNRWDKFDWAVEEHTVWSEIHRLGSRGENWTGKQWLSDTWANQIMDFLEKWMPYQDLTSDQKQRVAYSLRRLSNRDQISTQTSDRLVSAAISLGDSSELPLELIINHEKLEGGATSSVPPGLVFNPHCIGGSSDVRIGYYRFHQKREQVAIKEFRFLKKPYGETKPRFTLEALTWAQLSKGDPPFVVKFFGADISTQSLRLISQWQINENIVHFLNLDENSHEIFRCQKICQVAHAISWLHSKDVVHADIKGANILVDAKGVPKLADFGISRIIRETIDESQEAIHNPSNSEPQSLLGVMKPWDADALPSPKLEALEWDLPGRSIGWHRKDSEAHTNRRRQVMCIYITRL</sequence>
<dbReference type="InterPro" id="IPR001245">
    <property type="entry name" value="Ser-Thr/Tyr_kinase_cat_dom"/>
</dbReference>
<accession>A0AAD7EL80</accession>
<dbReference type="Gene3D" id="1.10.510.10">
    <property type="entry name" value="Transferase(Phosphotransferase) domain 1"/>
    <property type="match status" value="1"/>
</dbReference>
<dbReference type="GO" id="GO:0004674">
    <property type="term" value="F:protein serine/threonine kinase activity"/>
    <property type="evidence" value="ECO:0007669"/>
    <property type="project" value="TreeGrafter"/>
</dbReference>
<comment type="caution">
    <text evidence="2">The sequence shown here is derived from an EMBL/GenBank/DDBJ whole genome shotgun (WGS) entry which is preliminary data.</text>
</comment>
<name>A0AAD7EL80_9AGAR</name>
<evidence type="ECO:0000313" key="3">
    <source>
        <dbReference type="Proteomes" id="UP001218218"/>
    </source>
</evidence>
<evidence type="ECO:0000313" key="2">
    <source>
        <dbReference type="EMBL" id="KAJ7331006.1"/>
    </source>
</evidence>
<dbReference type="Proteomes" id="UP001218218">
    <property type="component" value="Unassembled WGS sequence"/>
</dbReference>
<dbReference type="PROSITE" id="PS00108">
    <property type="entry name" value="PROTEIN_KINASE_ST"/>
    <property type="match status" value="1"/>
</dbReference>
<organism evidence="2 3">
    <name type="scientific">Mycena albidolilacea</name>
    <dbReference type="NCBI Taxonomy" id="1033008"/>
    <lineage>
        <taxon>Eukaryota</taxon>
        <taxon>Fungi</taxon>
        <taxon>Dikarya</taxon>
        <taxon>Basidiomycota</taxon>
        <taxon>Agaricomycotina</taxon>
        <taxon>Agaricomycetes</taxon>
        <taxon>Agaricomycetidae</taxon>
        <taxon>Agaricales</taxon>
        <taxon>Marasmiineae</taxon>
        <taxon>Mycenaceae</taxon>
        <taxon>Mycena</taxon>
    </lineage>
</organism>
<dbReference type="SUPFAM" id="SSF56112">
    <property type="entry name" value="Protein kinase-like (PK-like)"/>
    <property type="match status" value="1"/>
</dbReference>
<evidence type="ECO:0000259" key="1">
    <source>
        <dbReference type="PROSITE" id="PS50011"/>
    </source>
</evidence>